<keyword evidence="1" id="KW-0472">Membrane</keyword>
<proteinExistence type="predicted"/>
<dbReference type="EMBL" id="PEXI01000029">
    <property type="protein sequence ID" value="PIU24478.1"/>
    <property type="molecule type" value="Genomic_DNA"/>
</dbReference>
<accession>A0A2M6YCS3</accession>
<keyword evidence="1" id="KW-0812">Transmembrane</keyword>
<gene>
    <name evidence="2" type="ORF">COT12_00810</name>
</gene>
<reference evidence="3" key="1">
    <citation type="submission" date="2017-09" db="EMBL/GenBank/DDBJ databases">
        <title>Depth-based differentiation of microbial function through sediment-hosted aquifers and enrichment of novel symbionts in the deep terrestrial subsurface.</title>
        <authorList>
            <person name="Probst A.J."/>
            <person name="Ladd B."/>
            <person name="Jarett J.K."/>
            <person name="Geller-Mcgrath D.E."/>
            <person name="Sieber C.M.K."/>
            <person name="Emerson J.B."/>
            <person name="Anantharaman K."/>
            <person name="Thomas B.C."/>
            <person name="Malmstrom R."/>
            <person name="Stieglmeier M."/>
            <person name="Klingl A."/>
            <person name="Woyke T."/>
            <person name="Ryan C.M."/>
            <person name="Banfield J.F."/>
        </authorList>
    </citation>
    <scope>NUCLEOTIDE SEQUENCE [LARGE SCALE GENOMIC DNA]</scope>
</reference>
<dbReference type="Proteomes" id="UP000229896">
    <property type="component" value="Unassembled WGS sequence"/>
</dbReference>
<evidence type="ECO:0000313" key="3">
    <source>
        <dbReference type="Proteomes" id="UP000229896"/>
    </source>
</evidence>
<dbReference type="AlphaFoldDB" id="A0A2M6YCS3"/>
<comment type="caution">
    <text evidence="2">The sequence shown here is derived from an EMBL/GenBank/DDBJ whole genome shotgun (WGS) entry which is preliminary data.</text>
</comment>
<evidence type="ECO:0000256" key="1">
    <source>
        <dbReference type="SAM" id="Phobius"/>
    </source>
</evidence>
<protein>
    <submittedName>
        <fullName evidence="2">Uncharacterized protein</fullName>
    </submittedName>
</protein>
<organism evidence="2 3">
    <name type="scientific">Candidatus Berkelbacteria bacterium CG08_land_8_20_14_0_20_39_8</name>
    <dbReference type="NCBI Taxonomy" id="1974511"/>
    <lineage>
        <taxon>Bacteria</taxon>
        <taxon>Candidatus Berkelbacteria</taxon>
    </lineage>
</organism>
<feature type="transmembrane region" description="Helical" evidence="1">
    <location>
        <begin position="21"/>
        <end position="39"/>
    </location>
</feature>
<evidence type="ECO:0000313" key="2">
    <source>
        <dbReference type="EMBL" id="PIU24478.1"/>
    </source>
</evidence>
<name>A0A2M6YCS3_9BACT</name>
<sequence length="116" mass="13349">MQDGVELLLRNFNRYNCSKRLLIISLITYAVSLTFIFLVSELYTIPLLILVLVSLSQIRESLKEKRSAEKGLRETINFINDQIKTPSDSEKFILYLASANLPKGIESYFQNFLPTN</sequence>
<keyword evidence="1" id="KW-1133">Transmembrane helix</keyword>